<dbReference type="AlphaFoldDB" id="A0A5J9VM00"/>
<dbReference type="InterPro" id="IPR003653">
    <property type="entry name" value="Peptidase_C48_C"/>
</dbReference>
<evidence type="ECO:0000259" key="6">
    <source>
        <dbReference type="PROSITE" id="PS50600"/>
    </source>
</evidence>
<feature type="non-terminal residue" evidence="7">
    <location>
        <position position="1"/>
    </location>
</feature>
<keyword evidence="4" id="KW-0788">Thiol protease</keyword>
<evidence type="ECO:0000256" key="5">
    <source>
        <dbReference type="SAM" id="MobiDB-lite"/>
    </source>
</evidence>
<dbReference type="Proteomes" id="UP000324897">
    <property type="component" value="Chromosome 4"/>
</dbReference>
<dbReference type="EMBL" id="RWGY01000007">
    <property type="protein sequence ID" value="TVU37279.1"/>
    <property type="molecule type" value="Genomic_DNA"/>
</dbReference>
<dbReference type="OrthoDB" id="1939479at2759"/>
<comment type="similarity">
    <text evidence="1">Belongs to the peptidase C48 family.</text>
</comment>
<organism evidence="7 8">
    <name type="scientific">Eragrostis curvula</name>
    <name type="common">weeping love grass</name>
    <dbReference type="NCBI Taxonomy" id="38414"/>
    <lineage>
        <taxon>Eukaryota</taxon>
        <taxon>Viridiplantae</taxon>
        <taxon>Streptophyta</taxon>
        <taxon>Embryophyta</taxon>
        <taxon>Tracheophyta</taxon>
        <taxon>Spermatophyta</taxon>
        <taxon>Magnoliopsida</taxon>
        <taxon>Liliopsida</taxon>
        <taxon>Poales</taxon>
        <taxon>Poaceae</taxon>
        <taxon>PACMAD clade</taxon>
        <taxon>Chloridoideae</taxon>
        <taxon>Eragrostideae</taxon>
        <taxon>Eragrostidinae</taxon>
        <taxon>Eragrostis</taxon>
    </lineage>
</organism>
<proteinExistence type="inferred from homology"/>
<keyword evidence="3" id="KW-0378">Hydrolase</keyword>
<reference evidence="7 8" key="1">
    <citation type="journal article" date="2019" name="Sci. Rep.">
        <title>A high-quality genome of Eragrostis curvula grass provides insights into Poaceae evolution and supports new strategies to enhance forage quality.</title>
        <authorList>
            <person name="Carballo J."/>
            <person name="Santos B.A.C.M."/>
            <person name="Zappacosta D."/>
            <person name="Garbus I."/>
            <person name="Selva J.P."/>
            <person name="Gallo C.A."/>
            <person name="Diaz A."/>
            <person name="Albertini E."/>
            <person name="Caccamo M."/>
            <person name="Echenique V."/>
        </authorList>
    </citation>
    <scope>NUCLEOTIDE SEQUENCE [LARGE SCALE GENOMIC DNA]</scope>
    <source>
        <strain evidence="8">cv. Victoria</strain>
        <tissue evidence="7">Leaf</tissue>
    </source>
</reference>
<evidence type="ECO:0000256" key="1">
    <source>
        <dbReference type="ARBA" id="ARBA00005234"/>
    </source>
</evidence>
<dbReference type="Gene3D" id="3.40.395.10">
    <property type="entry name" value="Adenoviral Proteinase, Chain A"/>
    <property type="match status" value="1"/>
</dbReference>
<evidence type="ECO:0000256" key="4">
    <source>
        <dbReference type="ARBA" id="ARBA00022807"/>
    </source>
</evidence>
<feature type="domain" description="Ubiquitin-like protease family profile" evidence="6">
    <location>
        <begin position="307"/>
        <end position="478"/>
    </location>
</feature>
<dbReference type="InterPro" id="IPR038765">
    <property type="entry name" value="Papain-like_cys_pep_sf"/>
</dbReference>
<keyword evidence="8" id="KW-1185">Reference proteome</keyword>
<dbReference type="GO" id="GO:0005634">
    <property type="term" value="C:nucleus"/>
    <property type="evidence" value="ECO:0007669"/>
    <property type="project" value="TreeGrafter"/>
</dbReference>
<sequence length="483" mass="55701">MSSVAANSGRKRRRDDAHDGATSTPRRRRRRLLSPSSFPAVRSFSLRVSLANSLHKPRKRRRDDASSSARLRRCRRRLLCPSQFSPVRSIGLRVALAAGPRRRRKRRVVDARRPVSTPLRGRRHKSPLPRIKHFLGIRPFALRFLLATGASARRRRRKPAVVGMGNYISRLLGKNTSNNGLVVHRGRVDGSQDVRDLTVEPELEAENADVVRRGLGYWSVPAFQPSTPPEKSRHDKCNRRLPEAEFEGRLQELKIAELPGVLAHKPDEDLSELFKPLTDKDEIEVNAVLHGSGHSEKIIVMHEPSNIEVTKEKIQCLRPRGWLNDEVINLYIELLKERAEREPRRFLKCHFFNTFFYKKLTCGIDGYDYQSVRRWTTFKKLGYTLTECEKIFVPVHRDVHWCLAVINMKDRTFQYLDSLGGMDRDVLKVLARYIMDELKDKSNIDVDINSWVEVSDSIPLQKNGWDCGFFWRAMGSFALKGEH</sequence>
<dbReference type="GO" id="GO:0016926">
    <property type="term" value="P:protein desumoylation"/>
    <property type="evidence" value="ECO:0007669"/>
    <property type="project" value="TreeGrafter"/>
</dbReference>
<protein>
    <recommendedName>
        <fullName evidence="6">Ubiquitin-like protease family profile domain-containing protein</fullName>
    </recommendedName>
</protein>
<dbReference type="PROSITE" id="PS50600">
    <property type="entry name" value="ULP_PROTEASE"/>
    <property type="match status" value="1"/>
</dbReference>
<evidence type="ECO:0000256" key="3">
    <source>
        <dbReference type="ARBA" id="ARBA00022801"/>
    </source>
</evidence>
<gene>
    <name evidence="7" type="ORF">EJB05_10585</name>
</gene>
<dbReference type="SUPFAM" id="SSF54001">
    <property type="entry name" value="Cysteine proteinases"/>
    <property type="match status" value="1"/>
</dbReference>
<name>A0A5J9VM00_9POAL</name>
<dbReference type="GO" id="GO:0006508">
    <property type="term" value="P:proteolysis"/>
    <property type="evidence" value="ECO:0007669"/>
    <property type="project" value="UniProtKB-KW"/>
</dbReference>
<dbReference type="PANTHER" id="PTHR12606">
    <property type="entry name" value="SENTRIN/SUMO-SPECIFIC PROTEASE"/>
    <property type="match status" value="1"/>
</dbReference>
<dbReference type="Gramene" id="TVU37279">
    <property type="protein sequence ID" value="TVU37279"/>
    <property type="gene ID" value="EJB05_10585"/>
</dbReference>
<dbReference type="Pfam" id="PF02902">
    <property type="entry name" value="Peptidase_C48"/>
    <property type="match status" value="1"/>
</dbReference>
<dbReference type="PANTHER" id="PTHR12606:SF103">
    <property type="entry name" value="OS04G0639700 PROTEIN"/>
    <property type="match status" value="1"/>
</dbReference>
<evidence type="ECO:0000256" key="2">
    <source>
        <dbReference type="ARBA" id="ARBA00022670"/>
    </source>
</evidence>
<accession>A0A5J9VM00</accession>
<feature type="region of interest" description="Disordered" evidence="5">
    <location>
        <begin position="1"/>
        <end position="35"/>
    </location>
</feature>
<evidence type="ECO:0000313" key="7">
    <source>
        <dbReference type="EMBL" id="TVU37279.1"/>
    </source>
</evidence>
<dbReference type="GO" id="GO:0016929">
    <property type="term" value="F:deSUMOylase activity"/>
    <property type="evidence" value="ECO:0007669"/>
    <property type="project" value="TreeGrafter"/>
</dbReference>
<evidence type="ECO:0000313" key="8">
    <source>
        <dbReference type="Proteomes" id="UP000324897"/>
    </source>
</evidence>
<comment type="caution">
    <text evidence="7">The sequence shown here is derived from an EMBL/GenBank/DDBJ whole genome shotgun (WGS) entry which is preliminary data.</text>
</comment>
<keyword evidence="2" id="KW-0645">Protease</keyword>